<keyword evidence="2" id="KW-1185">Reference proteome</keyword>
<gene>
    <name evidence="1" type="ORF">CTE05_32670</name>
</gene>
<reference evidence="1 2" key="1">
    <citation type="submission" date="2019-07" db="EMBL/GenBank/DDBJ databases">
        <title>Whole genome shotgun sequence of Cellulomonas terrae NBRC 100819.</title>
        <authorList>
            <person name="Hosoyama A."/>
            <person name="Uohara A."/>
            <person name="Ohji S."/>
            <person name="Ichikawa N."/>
        </authorList>
    </citation>
    <scope>NUCLEOTIDE SEQUENCE [LARGE SCALE GENOMIC DNA]</scope>
    <source>
        <strain evidence="1 2">NBRC 100819</strain>
    </source>
</reference>
<organism evidence="1 2">
    <name type="scientific">Cellulomonas terrae</name>
    <dbReference type="NCBI Taxonomy" id="311234"/>
    <lineage>
        <taxon>Bacteria</taxon>
        <taxon>Bacillati</taxon>
        <taxon>Actinomycetota</taxon>
        <taxon>Actinomycetes</taxon>
        <taxon>Micrococcales</taxon>
        <taxon>Cellulomonadaceae</taxon>
        <taxon>Cellulomonas</taxon>
    </lineage>
</organism>
<protein>
    <submittedName>
        <fullName evidence="1">Uncharacterized protein</fullName>
    </submittedName>
</protein>
<name>A0A511JNV9_9CELL</name>
<evidence type="ECO:0000313" key="2">
    <source>
        <dbReference type="Proteomes" id="UP000321049"/>
    </source>
</evidence>
<evidence type="ECO:0000313" key="1">
    <source>
        <dbReference type="EMBL" id="GEL99720.1"/>
    </source>
</evidence>
<accession>A0A511JNV9</accession>
<sequence length="82" mass="9023">MRSGAVAGRDTRPGTRFVARLDTLFGIAGPMTIALITSLVPAQPGVRGTAPRHIAVERLFVERLYDVYQHPPTLSRHDRTDV</sequence>
<comment type="caution">
    <text evidence="1">The sequence shown here is derived from an EMBL/GenBank/DDBJ whole genome shotgun (WGS) entry which is preliminary data.</text>
</comment>
<dbReference type="EMBL" id="BJWH01000020">
    <property type="protein sequence ID" value="GEL99720.1"/>
    <property type="molecule type" value="Genomic_DNA"/>
</dbReference>
<dbReference type="Proteomes" id="UP000321049">
    <property type="component" value="Unassembled WGS sequence"/>
</dbReference>
<proteinExistence type="predicted"/>
<dbReference type="AlphaFoldDB" id="A0A511JNV9"/>